<reference evidence="13" key="2">
    <citation type="submission" date="2020-06" db="EMBL/GenBank/DDBJ databases">
        <authorList>
            <person name="Sheffer M."/>
        </authorList>
    </citation>
    <scope>NUCLEOTIDE SEQUENCE</scope>
</reference>
<evidence type="ECO:0000313" key="14">
    <source>
        <dbReference type="Proteomes" id="UP000807504"/>
    </source>
</evidence>
<dbReference type="Proteomes" id="UP000807504">
    <property type="component" value="Unassembled WGS sequence"/>
</dbReference>
<keyword evidence="14" id="KW-1185">Reference proteome</keyword>
<organism evidence="13 14">
    <name type="scientific">Argiope bruennichi</name>
    <name type="common">Wasp spider</name>
    <name type="synonym">Aranea bruennichi</name>
    <dbReference type="NCBI Taxonomy" id="94029"/>
    <lineage>
        <taxon>Eukaryota</taxon>
        <taxon>Metazoa</taxon>
        <taxon>Ecdysozoa</taxon>
        <taxon>Arthropoda</taxon>
        <taxon>Chelicerata</taxon>
        <taxon>Arachnida</taxon>
        <taxon>Araneae</taxon>
        <taxon>Araneomorphae</taxon>
        <taxon>Entelegynae</taxon>
        <taxon>Araneoidea</taxon>
        <taxon>Araneidae</taxon>
        <taxon>Argiope</taxon>
    </lineage>
</organism>
<keyword evidence="11" id="KW-0995">Kinetochore</keyword>
<dbReference type="PANTHER" id="PTHR14281">
    <property type="entry name" value="KINETOCHORE PROTEIN SPC25-RELATED"/>
    <property type="match status" value="1"/>
</dbReference>
<comment type="similarity">
    <text evidence="2 11">Belongs to the SPC25 family.</text>
</comment>
<dbReference type="AlphaFoldDB" id="A0A8T0FYS8"/>
<keyword evidence="8 11" id="KW-0131">Cell cycle</keyword>
<keyword evidence="7" id="KW-0175">Coiled coil</keyword>
<evidence type="ECO:0000256" key="9">
    <source>
        <dbReference type="ARBA" id="ARBA00023328"/>
    </source>
</evidence>
<evidence type="ECO:0000259" key="12">
    <source>
        <dbReference type="Pfam" id="PF08234"/>
    </source>
</evidence>
<sequence length="200" mass="23289">MTLKKKLLKIKDIIEYESYMDESKKDELFIVTDKEIWDVKCDLASFIQQTLNQYLSFLQLKKDIESLDEKQKTASLKLKETLKSIEETKRAAATRQKKKALRSKLYDLYKHNLGFEIKPLKGGSYEEQTEMMFSFHHINKSKPEDEYKFILVLKGQIYDVKSCNPPIKGISGLLEELNKTNDLSAFVVQVRRSFCATVTT</sequence>
<dbReference type="InterPro" id="IPR013255">
    <property type="entry name" value="Spc25_C"/>
</dbReference>
<evidence type="ECO:0000256" key="10">
    <source>
        <dbReference type="ARBA" id="ARBA00065771"/>
    </source>
</evidence>
<comment type="function">
    <text evidence="11">Acts as a component of the essential kinetochore-associated NDC80 complex, which is required for chromosome segregation and spindle checkpoint activity.</text>
</comment>
<dbReference type="Gene3D" id="3.30.457.50">
    <property type="entry name" value="Chromosome segregation protein Spc25"/>
    <property type="match status" value="1"/>
</dbReference>
<dbReference type="InterPro" id="IPR045143">
    <property type="entry name" value="Spc25"/>
</dbReference>
<dbReference type="EMBL" id="JABXBU010000001">
    <property type="protein sequence ID" value="KAF8796267.1"/>
    <property type="molecule type" value="Genomic_DNA"/>
</dbReference>
<reference evidence="13" key="1">
    <citation type="journal article" date="2020" name="bioRxiv">
        <title>Chromosome-level reference genome of the European wasp spider Argiope bruennichi: a resource for studies on range expansion and evolutionary adaptation.</title>
        <authorList>
            <person name="Sheffer M.M."/>
            <person name="Hoppe A."/>
            <person name="Krehenwinkel H."/>
            <person name="Uhl G."/>
            <person name="Kuss A.W."/>
            <person name="Jensen L."/>
            <person name="Jensen C."/>
            <person name="Gillespie R.G."/>
            <person name="Hoff K.J."/>
            <person name="Prost S."/>
        </authorList>
    </citation>
    <scope>NUCLEOTIDE SEQUENCE</scope>
</reference>
<keyword evidence="11" id="KW-0539">Nucleus</keyword>
<dbReference type="CDD" id="cd23784">
    <property type="entry name" value="RWD_Spc25"/>
    <property type="match status" value="1"/>
</dbReference>
<comment type="subcellular location">
    <subcellularLocation>
        <location evidence="1">Chromosome</location>
        <location evidence="1">Centromere</location>
    </subcellularLocation>
    <subcellularLocation>
        <location evidence="11">Nucleus</location>
    </subcellularLocation>
    <subcellularLocation>
        <location evidence="11">Chromosome</location>
        <location evidence="11">Centromere</location>
        <location evidence="11">Kinetochore</location>
    </subcellularLocation>
</comment>
<protein>
    <recommendedName>
        <fullName evidence="3 11">Kinetochore protein SPC25</fullName>
    </recommendedName>
</protein>
<evidence type="ECO:0000256" key="6">
    <source>
        <dbReference type="ARBA" id="ARBA00022776"/>
    </source>
</evidence>
<gene>
    <name evidence="13" type="ORF">HNY73_000663</name>
</gene>
<evidence type="ECO:0000313" key="13">
    <source>
        <dbReference type="EMBL" id="KAF8796267.1"/>
    </source>
</evidence>
<keyword evidence="6 11" id="KW-0498">Mitosis</keyword>
<evidence type="ECO:0000256" key="5">
    <source>
        <dbReference type="ARBA" id="ARBA00022618"/>
    </source>
</evidence>
<dbReference type="FunFam" id="3.30.457.50:FF:000001">
    <property type="entry name" value="Probable kinetochore protein spc25"/>
    <property type="match status" value="1"/>
</dbReference>
<name>A0A8T0FYS8_ARGBR</name>
<dbReference type="GO" id="GO:0005634">
    <property type="term" value="C:nucleus"/>
    <property type="evidence" value="ECO:0007669"/>
    <property type="project" value="UniProtKB-SubCell"/>
</dbReference>
<dbReference type="GO" id="GO:0031262">
    <property type="term" value="C:Ndc80 complex"/>
    <property type="evidence" value="ECO:0007669"/>
    <property type="project" value="InterPro"/>
</dbReference>
<dbReference type="GO" id="GO:0051301">
    <property type="term" value="P:cell division"/>
    <property type="evidence" value="ECO:0007669"/>
    <property type="project" value="UniProtKB-UniRule"/>
</dbReference>
<accession>A0A8T0FYS8</accession>
<dbReference type="GO" id="GO:0007059">
    <property type="term" value="P:chromosome segregation"/>
    <property type="evidence" value="ECO:0007669"/>
    <property type="project" value="InterPro"/>
</dbReference>
<evidence type="ECO:0000256" key="8">
    <source>
        <dbReference type="ARBA" id="ARBA00023306"/>
    </source>
</evidence>
<feature type="domain" description="Chromosome segregation protein Spc25 C-terminal" evidence="12">
    <location>
        <begin position="128"/>
        <end position="194"/>
    </location>
</feature>
<evidence type="ECO:0000256" key="4">
    <source>
        <dbReference type="ARBA" id="ARBA00022454"/>
    </source>
</evidence>
<evidence type="ECO:0000256" key="7">
    <source>
        <dbReference type="ARBA" id="ARBA00023054"/>
    </source>
</evidence>
<comment type="caution">
    <text evidence="13">The sequence shown here is derived from an EMBL/GenBank/DDBJ whole genome shotgun (WGS) entry which is preliminary data.</text>
</comment>
<keyword evidence="4 11" id="KW-0158">Chromosome</keyword>
<evidence type="ECO:0000256" key="2">
    <source>
        <dbReference type="ARBA" id="ARBA00006379"/>
    </source>
</evidence>
<keyword evidence="5 11" id="KW-0132">Cell division</keyword>
<comment type="subunit">
    <text evidence="10">Component of the NDC80 complex, which is composed of ndc80, cdca1, spbc24 and spbc25. The NDC80 complex interacts with mis12 and zwint.</text>
</comment>
<proteinExistence type="inferred from homology"/>
<dbReference type="Pfam" id="PF08234">
    <property type="entry name" value="Spindle_Spc25"/>
    <property type="match status" value="1"/>
</dbReference>
<evidence type="ECO:0000256" key="11">
    <source>
        <dbReference type="RuleBase" id="RU367150"/>
    </source>
</evidence>
<evidence type="ECO:0000256" key="1">
    <source>
        <dbReference type="ARBA" id="ARBA00004584"/>
    </source>
</evidence>
<keyword evidence="9 11" id="KW-0137">Centromere</keyword>
<evidence type="ECO:0000256" key="3">
    <source>
        <dbReference type="ARBA" id="ARBA00013692"/>
    </source>
</evidence>
<dbReference type="PANTHER" id="PTHR14281:SF0">
    <property type="entry name" value="KINETOCHORE PROTEIN SPC25"/>
    <property type="match status" value="1"/>
</dbReference>